<evidence type="ECO:0000259" key="6">
    <source>
        <dbReference type="Pfam" id="PF00501"/>
    </source>
</evidence>
<dbReference type="PANTHER" id="PTHR43272">
    <property type="entry name" value="LONG-CHAIN-FATTY-ACID--COA LIGASE"/>
    <property type="match status" value="1"/>
</dbReference>
<evidence type="ECO:0000256" key="1">
    <source>
        <dbReference type="ARBA" id="ARBA00006432"/>
    </source>
</evidence>
<accession>A0A6U0L801</accession>
<dbReference type="Pfam" id="PF00501">
    <property type="entry name" value="AMP-binding"/>
    <property type="match status" value="1"/>
</dbReference>
<proteinExistence type="inferred from homology"/>
<dbReference type="PANTHER" id="PTHR43272:SF83">
    <property type="entry name" value="ACYL-COA SYNTHETASE LONG-CHAIN, ISOFORM J"/>
    <property type="match status" value="1"/>
</dbReference>
<dbReference type="InterPro" id="IPR020845">
    <property type="entry name" value="AMP-binding_CS"/>
</dbReference>
<evidence type="ECO:0000256" key="5">
    <source>
        <dbReference type="ARBA" id="ARBA00036813"/>
    </source>
</evidence>
<keyword evidence="2" id="KW-0436">Ligase</keyword>
<evidence type="ECO:0000256" key="2">
    <source>
        <dbReference type="ARBA" id="ARBA00022598"/>
    </source>
</evidence>
<evidence type="ECO:0000313" key="8">
    <source>
        <dbReference type="EMBL" id="CAD9083078.1"/>
    </source>
</evidence>
<dbReference type="EMBL" id="HBGD01007590">
    <property type="protein sequence ID" value="CAD9083078.1"/>
    <property type="molecule type" value="Transcribed_RNA"/>
</dbReference>
<dbReference type="SUPFAM" id="SSF56801">
    <property type="entry name" value="Acetyl-CoA synthetase-like"/>
    <property type="match status" value="1"/>
</dbReference>
<dbReference type="EMBL" id="HBGD01007588">
    <property type="protein sequence ID" value="CAD9083076.1"/>
    <property type="molecule type" value="Transcribed_RNA"/>
</dbReference>
<organism evidence="7">
    <name type="scientific">Percolomonas cosmopolitus</name>
    <dbReference type="NCBI Taxonomy" id="63605"/>
    <lineage>
        <taxon>Eukaryota</taxon>
        <taxon>Discoba</taxon>
        <taxon>Heterolobosea</taxon>
        <taxon>Tetramitia</taxon>
        <taxon>Eutetramitia</taxon>
        <taxon>Percolomonadidae</taxon>
        <taxon>Percolomonas</taxon>
    </lineage>
</organism>
<feature type="domain" description="AMP-dependent synthetase/ligase" evidence="6">
    <location>
        <begin position="107"/>
        <end position="509"/>
    </location>
</feature>
<sequence>MSFLSRALNFISSQPETRNQNVPPASINYTPEDITALPTGTRIFRHPTLKPDQPLLSSLIPGKYTLSECFEHAAEKYKTKDCIGTRPLVRMHKEMTDGKEMMYPELGAVQWQTYAEIQGKIHALSNALVEWTGLAFGDKFGIYASTSYEWIVMAHACFRRGIVVATCYANLGTEALVHVINECEIVGMCVTPDLVPGLESVREQIPSLKYLVVIGEETKSEFFETRTFEQLIAQGRQLDIPVEQVPTKDDPVVIMYTSGSTGIPKGVVIKHINLISAAAGVASLINADPENDTYIAYLPLAHILELAIENGLLFMGVRMAYGNPRTLIDRGVRYCEGDIAEIRPTILVGVPRVFETIRKGAMEKIADAGAVKKYLFQAAYKYQSSYVKRNQTPSALWNALVFNKFQKMLGGRMRIIVSGGASLNDETHEFLKTAFNNCGVIQGYGLTETTGGGCVQDIATYTPGNVGFPVPSAEMRLVDAPELGYLHTDFPNPRGEVWIRGHNVADGYYKQEDKTKEAFHNGWFSTGDIGELLPNGSVKIIDRKKNLIKTSSGEYVALEALEMIYGNSEFVSPNGVCVYADDHHDRPVALVSPNIPFVRRWAKENRIPAEDDLTSLFRSKEFHDAVLKDLQFHARKANKKTFEVVVDVHICEELWMPENGLLTSAMKLNRNSIYKHYRKNLDDMYA</sequence>
<dbReference type="GO" id="GO:0005524">
    <property type="term" value="F:ATP binding"/>
    <property type="evidence" value="ECO:0007669"/>
    <property type="project" value="UniProtKB-KW"/>
</dbReference>
<comment type="catalytic activity">
    <reaction evidence="5">
        <text>a long-chain fatty acid + ATP + CoA = a long-chain fatty acyl-CoA + AMP + diphosphate</text>
        <dbReference type="Rhea" id="RHEA:15421"/>
        <dbReference type="ChEBI" id="CHEBI:30616"/>
        <dbReference type="ChEBI" id="CHEBI:33019"/>
        <dbReference type="ChEBI" id="CHEBI:57287"/>
        <dbReference type="ChEBI" id="CHEBI:57560"/>
        <dbReference type="ChEBI" id="CHEBI:83139"/>
        <dbReference type="ChEBI" id="CHEBI:456215"/>
        <dbReference type="EC" id="6.2.1.3"/>
    </reaction>
</comment>
<evidence type="ECO:0000313" key="7">
    <source>
        <dbReference type="EMBL" id="CAD9083076.1"/>
    </source>
</evidence>
<protein>
    <recommendedName>
        <fullName evidence="6">AMP-dependent synthetase/ligase domain-containing protein</fullName>
    </recommendedName>
</protein>
<dbReference type="InterPro" id="IPR042099">
    <property type="entry name" value="ANL_N_sf"/>
</dbReference>
<dbReference type="InterPro" id="IPR000873">
    <property type="entry name" value="AMP-dep_synth/lig_dom"/>
</dbReference>
<dbReference type="AlphaFoldDB" id="A0A6U0L801"/>
<gene>
    <name evidence="7" type="ORF">PCOS0759_LOCUS6318</name>
    <name evidence="8" type="ORF">PCOS0759_LOCUS6320</name>
</gene>
<dbReference type="PROSITE" id="PS00455">
    <property type="entry name" value="AMP_BINDING"/>
    <property type="match status" value="1"/>
</dbReference>
<keyword evidence="4" id="KW-0067">ATP-binding</keyword>
<evidence type="ECO:0000256" key="4">
    <source>
        <dbReference type="ARBA" id="ARBA00022840"/>
    </source>
</evidence>
<dbReference type="GO" id="GO:0005783">
    <property type="term" value="C:endoplasmic reticulum"/>
    <property type="evidence" value="ECO:0007669"/>
    <property type="project" value="TreeGrafter"/>
</dbReference>
<dbReference type="Gene3D" id="3.40.50.12780">
    <property type="entry name" value="N-terminal domain of ligase-like"/>
    <property type="match status" value="1"/>
</dbReference>
<keyword evidence="3" id="KW-0547">Nucleotide-binding</keyword>
<reference evidence="7" key="1">
    <citation type="submission" date="2021-01" db="EMBL/GenBank/DDBJ databases">
        <authorList>
            <person name="Corre E."/>
            <person name="Pelletier E."/>
            <person name="Niang G."/>
            <person name="Scheremetjew M."/>
            <person name="Finn R."/>
            <person name="Kale V."/>
            <person name="Holt S."/>
            <person name="Cochrane G."/>
            <person name="Meng A."/>
            <person name="Brown T."/>
            <person name="Cohen L."/>
        </authorList>
    </citation>
    <scope>NUCLEOTIDE SEQUENCE</scope>
    <source>
        <strain evidence="7">WS</strain>
    </source>
</reference>
<evidence type="ECO:0000256" key="3">
    <source>
        <dbReference type="ARBA" id="ARBA00022741"/>
    </source>
</evidence>
<dbReference type="GO" id="GO:0016020">
    <property type="term" value="C:membrane"/>
    <property type="evidence" value="ECO:0007669"/>
    <property type="project" value="TreeGrafter"/>
</dbReference>
<dbReference type="GO" id="GO:0004467">
    <property type="term" value="F:long-chain fatty acid-CoA ligase activity"/>
    <property type="evidence" value="ECO:0007669"/>
    <property type="project" value="UniProtKB-EC"/>
</dbReference>
<name>A0A6U0L801_9EUKA</name>
<comment type="similarity">
    <text evidence="1">Belongs to the ATP-dependent AMP-binding enzyme family.</text>
</comment>